<evidence type="ECO:0000256" key="2">
    <source>
        <dbReference type="ARBA" id="ARBA00022898"/>
    </source>
</evidence>
<keyword evidence="3" id="KW-0805">Transcription regulation</keyword>
<dbReference type="SMART" id="SM00345">
    <property type="entry name" value="HTH_GNTR"/>
    <property type="match status" value="1"/>
</dbReference>
<accession>A0A844QL25</accession>
<feature type="domain" description="HTH gntR-type" evidence="7">
    <location>
        <begin position="27"/>
        <end position="95"/>
    </location>
</feature>
<dbReference type="SUPFAM" id="SSF46785">
    <property type="entry name" value="Winged helix' DNA-binding domain"/>
    <property type="match status" value="1"/>
</dbReference>
<dbReference type="InterPro" id="IPR051446">
    <property type="entry name" value="HTH_trans_reg/aminotransferase"/>
</dbReference>
<keyword evidence="4" id="KW-0238">DNA-binding</keyword>
<dbReference type="InterPro" id="IPR036388">
    <property type="entry name" value="WH-like_DNA-bd_sf"/>
</dbReference>
<dbReference type="GO" id="GO:0003700">
    <property type="term" value="F:DNA-binding transcription factor activity"/>
    <property type="evidence" value="ECO:0007669"/>
    <property type="project" value="InterPro"/>
</dbReference>
<dbReference type="InterPro" id="IPR015421">
    <property type="entry name" value="PyrdxlP-dep_Trfase_major"/>
</dbReference>
<dbReference type="Gene3D" id="1.10.10.10">
    <property type="entry name" value="Winged helix-like DNA-binding domain superfamily/Winged helix DNA-binding domain"/>
    <property type="match status" value="1"/>
</dbReference>
<dbReference type="PANTHER" id="PTHR46577:SF1">
    <property type="entry name" value="HTH-TYPE TRANSCRIPTIONAL REGULATORY PROTEIN GABR"/>
    <property type="match status" value="1"/>
</dbReference>
<evidence type="ECO:0000313" key="8">
    <source>
        <dbReference type="EMBL" id="MVA98660.1"/>
    </source>
</evidence>
<dbReference type="PRINTS" id="PR00035">
    <property type="entry name" value="HTHGNTR"/>
</dbReference>
<dbReference type="InterPro" id="IPR015424">
    <property type="entry name" value="PyrdxlP-dep_Trfase"/>
</dbReference>
<dbReference type="GO" id="GO:0008483">
    <property type="term" value="F:transaminase activity"/>
    <property type="evidence" value="ECO:0007669"/>
    <property type="project" value="UniProtKB-KW"/>
</dbReference>
<dbReference type="InterPro" id="IPR004839">
    <property type="entry name" value="Aminotransferase_I/II_large"/>
</dbReference>
<evidence type="ECO:0000259" key="7">
    <source>
        <dbReference type="PROSITE" id="PS50949"/>
    </source>
</evidence>
<keyword evidence="9" id="KW-1185">Reference proteome</keyword>
<comment type="caution">
    <text evidence="8">The sequence shown here is derived from an EMBL/GenBank/DDBJ whole genome shotgun (WGS) entry which is preliminary data.</text>
</comment>
<evidence type="ECO:0000256" key="5">
    <source>
        <dbReference type="ARBA" id="ARBA00023163"/>
    </source>
</evidence>
<dbReference type="Proteomes" id="UP000463224">
    <property type="component" value="Unassembled WGS sequence"/>
</dbReference>
<feature type="region of interest" description="Disordered" evidence="6">
    <location>
        <begin position="1"/>
        <end position="22"/>
    </location>
</feature>
<dbReference type="GO" id="GO:0003677">
    <property type="term" value="F:DNA binding"/>
    <property type="evidence" value="ECO:0007669"/>
    <property type="project" value="UniProtKB-KW"/>
</dbReference>
<evidence type="ECO:0000256" key="1">
    <source>
        <dbReference type="ARBA" id="ARBA00005384"/>
    </source>
</evidence>
<gene>
    <name evidence="8" type="ORF">GN330_15545</name>
</gene>
<dbReference type="Gene3D" id="3.40.640.10">
    <property type="entry name" value="Type I PLP-dependent aspartate aminotransferase-like (Major domain)"/>
    <property type="match status" value="1"/>
</dbReference>
<dbReference type="InterPro" id="IPR036390">
    <property type="entry name" value="WH_DNA-bd_sf"/>
</dbReference>
<evidence type="ECO:0000256" key="3">
    <source>
        <dbReference type="ARBA" id="ARBA00023015"/>
    </source>
</evidence>
<dbReference type="InterPro" id="IPR000524">
    <property type="entry name" value="Tscrpt_reg_HTH_GntR"/>
</dbReference>
<reference evidence="8 9" key="1">
    <citation type="submission" date="2019-12" db="EMBL/GenBank/DDBJ databases">
        <title>Nitratireductor arenosus sp. nov., Isolated from sea sand, Jeju island, South Korea.</title>
        <authorList>
            <person name="Kim W."/>
        </authorList>
    </citation>
    <scope>NUCLEOTIDE SEQUENCE [LARGE SCALE GENOMIC DNA]</scope>
    <source>
        <strain evidence="8 9">CAU 1489</strain>
    </source>
</reference>
<dbReference type="PROSITE" id="PS50949">
    <property type="entry name" value="HTH_GNTR"/>
    <property type="match status" value="1"/>
</dbReference>
<evidence type="ECO:0000256" key="4">
    <source>
        <dbReference type="ARBA" id="ARBA00023125"/>
    </source>
</evidence>
<dbReference type="PANTHER" id="PTHR46577">
    <property type="entry name" value="HTH-TYPE TRANSCRIPTIONAL REGULATORY PROTEIN GABR"/>
    <property type="match status" value="1"/>
</dbReference>
<evidence type="ECO:0000313" key="9">
    <source>
        <dbReference type="Proteomes" id="UP000463224"/>
    </source>
</evidence>
<sequence>MEGNSPMDPDDEKSGGIFRAIDSDPSIPLQRRVYERFATAILDGQLRPGDRLPSTRELAKTLGVARNTATWAFEQLAVEGFIETRHGSGTFVSSQLPDAGSGGRLRVPQDEETAAARLARRSERFSVVARSLRVPQRPVPFRINMPAVDAFPVALWRRLMKALLSESGVGAGYLLGETEPAGYGPLREAIARHLMISRGVTCTPEQVVIVAGAQQGLDLAARLLLDPGDKVWCEDPGFPGSVAALLAAGATIGAVPVDTDGIDVETGMRLHPDARLAVVCPSSQFPLGSTLSLARRLALIEWARRHDGWIIEDDYDSEFRYRGRPVRSLQGLDGGVRVVYVGTFSKVLFPGLRLAYLVVPKPYVDLFVNARIVAGRQSPTFEQVLVEKFMSEGHLARHIARMRRLYAERRTVLMETFRQTIPDHLRLRPSDTGLQMLGWLPEDWDDAEIARRSAEAGLEMTPLSRLTVERTLPPALLLGFGNFTAADMKNAATRLASIMKDYGKERQAGG</sequence>
<dbReference type="CDD" id="cd00609">
    <property type="entry name" value="AAT_like"/>
    <property type="match status" value="1"/>
</dbReference>
<name>A0A844QL25_9HYPH</name>
<keyword evidence="8" id="KW-0032">Aminotransferase</keyword>
<keyword evidence="8" id="KW-0808">Transferase</keyword>
<dbReference type="SUPFAM" id="SSF53383">
    <property type="entry name" value="PLP-dependent transferases"/>
    <property type="match status" value="1"/>
</dbReference>
<proteinExistence type="inferred from homology"/>
<dbReference type="Pfam" id="PF00392">
    <property type="entry name" value="GntR"/>
    <property type="match status" value="1"/>
</dbReference>
<keyword evidence="5" id="KW-0804">Transcription</keyword>
<comment type="similarity">
    <text evidence="1">In the C-terminal section; belongs to the class-I pyridoxal-phosphate-dependent aminotransferase family.</text>
</comment>
<evidence type="ECO:0000256" key="6">
    <source>
        <dbReference type="SAM" id="MobiDB-lite"/>
    </source>
</evidence>
<protein>
    <submittedName>
        <fullName evidence="8">Aminotransferase class I/II-fold pyridoxal phosphate-dependent enzyme</fullName>
    </submittedName>
</protein>
<dbReference type="EMBL" id="WPHG01000003">
    <property type="protein sequence ID" value="MVA98660.1"/>
    <property type="molecule type" value="Genomic_DNA"/>
</dbReference>
<keyword evidence="2" id="KW-0663">Pyridoxal phosphate</keyword>
<dbReference type="GO" id="GO:0030170">
    <property type="term" value="F:pyridoxal phosphate binding"/>
    <property type="evidence" value="ECO:0007669"/>
    <property type="project" value="InterPro"/>
</dbReference>
<organism evidence="8 9">
    <name type="scientific">Nitratireductor arenosus</name>
    <dbReference type="NCBI Taxonomy" id="2682096"/>
    <lineage>
        <taxon>Bacteria</taxon>
        <taxon>Pseudomonadati</taxon>
        <taxon>Pseudomonadota</taxon>
        <taxon>Alphaproteobacteria</taxon>
        <taxon>Hyphomicrobiales</taxon>
        <taxon>Phyllobacteriaceae</taxon>
        <taxon>Nitratireductor</taxon>
    </lineage>
</organism>
<dbReference type="AlphaFoldDB" id="A0A844QL25"/>
<dbReference type="Pfam" id="PF00155">
    <property type="entry name" value="Aminotran_1_2"/>
    <property type="match status" value="1"/>
</dbReference>
<dbReference type="CDD" id="cd07377">
    <property type="entry name" value="WHTH_GntR"/>
    <property type="match status" value="1"/>
</dbReference>